<dbReference type="STRING" id="1447782.SAMN05444417_1740"/>
<dbReference type="PANTHER" id="PTHR35024">
    <property type="entry name" value="HYPOTHETICAL CYTOSOLIC PROTEIN"/>
    <property type="match status" value="1"/>
</dbReference>
<dbReference type="AlphaFoldDB" id="A0A1M6E1A6"/>
<dbReference type="InterPro" id="IPR007607">
    <property type="entry name" value="BacA/B"/>
</dbReference>
<keyword evidence="3" id="KW-1185">Reference proteome</keyword>
<comment type="similarity">
    <text evidence="1">Belongs to the bactofilin family.</text>
</comment>
<organism evidence="2 3">
    <name type="scientific">Wenxinia saemankumensis</name>
    <dbReference type="NCBI Taxonomy" id="1447782"/>
    <lineage>
        <taxon>Bacteria</taxon>
        <taxon>Pseudomonadati</taxon>
        <taxon>Pseudomonadota</taxon>
        <taxon>Alphaproteobacteria</taxon>
        <taxon>Rhodobacterales</taxon>
        <taxon>Roseobacteraceae</taxon>
        <taxon>Wenxinia</taxon>
    </lineage>
</organism>
<dbReference type="EMBL" id="FQYO01000003">
    <property type="protein sequence ID" value="SHI79292.1"/>
    <property type="molecule type" value="Genomic_DNA"/>
</dbReference>
<name>A0A1M6E1A6_9RHOB</name>
<evidence type="ECO:0000256" key="1">
    <source>
        <dbReference type="ARBA" id="ARBA00044755"/>
    </source>
</evidence>
<dbReference type="RefSeq" id="WP_073328489.1">
    <property type="nucleotide sequence ID" value="NZ_FQYO01000003.1"/>
</dbReference>
<evidence type="ECO:0000313" key="3">
    <source>
        <dbReference type="Proteomes" id="UP000184292"/>
    </source>
</evidence>
<gene>
    <name evidence="2" type="ORF">SAMN05444417_1740</name>
</gene>
<dbReference type="Proteomes" id="UP000184292">
    <property type="component" value="Unassembled WGS sequence"/>
</dbReference>
<accession>A0A1M6E1A6</accession>
<reference evidence="2 3" key="1">
    <citation type="submission" date="2016-11" db="EMBL/GenBank/DDBJ databases">
        <authorList>
            <person name="Jaros S."/>
            <person name="Januszkiewicz K."/>
            <person name="Wedrychowicz H."/>
        </authorList>
    </citation>
    <scope>NUCLEOTIDE SEQUENCE [LARGE SCALE GENOMIC DNA]</scope>
    <source>
        <strain evidence="2 3">DSM 100565</strain>
    </source>
</reference>
<evidence type="ECO:0000313" key="2">
    <source>
        <dbReference type="EMBL" id="SHI79292.1"/>
    </source>
</evidence>
<sequence length="101" mass="10517">MSKTTISEELTIEGDVTGQGTIDVRGTVIGDIRAGGIDVLVGGRVEGRVTVDSAEVRGILKGGLQTRTLNLYSQAEVEADVSAETMSAERGARLKGRVTIG</sequence>
<protein>
    <submittedName>
        <fullName evidence="2">Polymer-forming protein</fullName>
    </submittedName>
</protein>
<dbReference type="PANTHER" id="PTHR35024:SF4">
    <property type="entry name" value="POLYMER-FORMING CYTOSKELETAL PROTEIN"/>
    <property type="match status" value="1"/>
</dbReference>
<proteinExistence type="inferred from homology"/>
<dbReference type="Pfam" id="PF04519">
    <property type="entry name" value="Bactofilin"/>
    <property type="match status" value="1"/>
</dbReference>